<gene>
    <name evidence="2" type="ORF">H7I77_04680</name>
    <name evidence="1" type="ORF">RMCN_3349</name>
</gene>
<protein>
    <submittedName>
        <fullName evidence="2">Uncharacterized protein</fullName>
    </submittedName>
</protein>
<comment type="caution">
    <text evidence="2">The sequence shown here is derived from an EMBL/GenBank/DDBJ whole genome shotgun (WGS) entry which is preliminary data.</text>
</comment>
<dbReference type="EMBL" id="BCTA01000038">
    <property type="protein sequence ID" value="GAT10216.1"/>
    <property type="molecule type" value="Genomic_DNA"/>
</dbReference>
<accession>A0AAW5SEZ5</accession>
<organism evidence="2 4">
    <name type="scientific">Mycolicibacterium novocastrense</name>
    <name type="common">Mycobacterium novocastrense</name>
    <dbReference type="NCBI Taxonomy" id="59813"/>
    <lineage>
        <taxon>Bacteria</taxon>
        <taxon>Bacillati</taxon>
        <taxon>Actinomycetota</taxon>
        <taxon>Actinomycetes</taxon>
        <taxon>Mycobacteriales</taxon>
        <taxon>Mycobacteriaceae</taxon>
        <taxon>Mycolicibacterium</taxon>
    </lineage>
</organism>
<sequence length="142" mass="15662">MADYYGKGRTNIFKVKDIDALKTALAGAEFIVEARPDRGADAVVICVSDNDAAGSWGQLVYTEDDDAEPTELFVPDMIAEHLQDGQVAVFVHAGSEKLRYLSAYSIAVHANGQQVRLDLDDIYQRAAEEFGVDVNEIDWAMY</sequence>
<proteinExistence type="predicted"/>
<reference evidence="1 3" key="1">
    <citation type="journal article" date="2016" name="Genome Announc.">
        <title>Draft Genome Sequences of Five Rapidly Growing Mycobacterium Species, M. thermoresistibile, M. fortuitum subsp. acetamidolyticum, M. canariasense, M. brisbanense, and M. novocastrense.</title>
        <authorList>
            <person name="Katahira K."/>
            <person name="Ogura Y."/>
            <person name="Gotoh Y."/>
            <person name="Hayashi T."/>
        </authorList>
    </citation>
    <scope>NUCLEOTIDE SEQUENCE [LARGE SCALE GENOMIC DNA]</scope>
    <source>
        <strain evidence="1 3">JCM18114</strain>
    </source>
</reference>
<dbReference type="Proteomes" id="UP000069773">
    <property type="component" value="Unassembled WGS sequence"/>
</dbReference>
<evidence type="ECO:0000313" key="2">
    <source>
        <dbReference type="EMBL" id="MCV7022646.1"/>
    </source>
</evidence>
<reference evidence="2" key="3">
    <citation type="journal article" date="2022" name="BMC Genomics">
        <title>Comparative genome analysis of mycobacteria focusing on tRNA and non-coding RNA.</title>
        <authorList>
            <person name="Behra P.R.K."/>
            <person name="Pettersson B.M.F."/>
            <person name="Ramesh M."/>
            <person name="Das S."/>
            <person name="Dasgupta S."/>
            <person name="Kirsebom L.A."/>
        </authorList>
    </citation>
    <scope>NUCLEOTIDE SEQUENCE</scope>
    <source>
        <strain evidence="2">DSM 44203</strain>
    </source>
</reference>
<dbReference type="Proteomes" id="UP001207528">
    <property type="component" value="Unassembled WGS sequence"/>
</dbReference>
<dbReference type="AlphaFoldDB" id="A0AAW5SEZ5"/>
<evidence type="ECO:0000313" key="1">
    <source>
        <dbReference type="EMBL" id="GAT10216.1"/>
    </source>
</evidence>
<reference evidence="2" key="2">
    <citation type="submission" date="2020-07" db="EMBL/GenBank/DDBJ databases">
        <authorList>
            <person name="Pettersson B.M.F."/>
            <person name="Behra P.R.K."/>
            <person name="Ramesh M."/>
            <person name="Das S."/>
            <person name="Dasgupta S."/>
            <person name="Kirsebom L.A."/>
        </authorList>
    </citation>
    <scope>NUCLEOTIDE SEQUENCE</scope>
    <source>
        <strain evidence="2">DSM 44203</strain>
    </source>
</reference>
<keyword evidence="3" id="KW-1185">Reference proteome</keyword>
<evidence type="ECO:0000313" key="4">
    <source>
        <dbReference type="Proteomes" id="UP001207528"/>
    </source>
</evidence>
<dbReference type="RefSeq" id="WP_084377536.1">
    <property type="nucleotide sequence ID" value="NZ_BCTA01000038.1"/>
</dbReference>
<name>A0AAW5SEZ5_MYCNV</name>
<evidence type="ECO:0000313" key="3">
    <source>
        <dbReference type="Proteomes" id="UP000069773"/>
    </source>
</evidence>
<dbReference type="EMBL" id="JACKTI010000020">
    <property type="protein sequence ID" value="MCV7022646.1"/>
    <property type="molecule type" value="Genomic_DNA"/>
</dbReference>